<comment type="caution">
    <text evidence="5">The sequence shown here is derived from an EMBL/GenBank/DDBJ whole genome shotgun (WGS) entry which is preliminary data.</text>
</comment>
<evidence type="ECO:0000256" key="3">
    <source>
        <dbReference type="ARBA" id="ARBA00022801"/>
    </source>
</evidence>
<dbReference type="GO" id="GO:0008234">
    <property type="term" value="F:cysteine-type peptidase activity"/>
    <property type="evidence" value="ECO:0007669"/>
    <property type="project" value="InterPro"/>
</dbReference>
<evidence type="ECO:0000313" key="6">
    <source>
        <dbReference type="Proteomes" id="UP001157418"/>
    </source>
</evidence>
<dbReference type="EMBL" id="CAKMRJ010003334">
    <property type="protein sequence ID" value="CAH1431187.1"/>
    <property type="molecule type" value="Genomic_DNA"/>
</dbReference>
<keyword evidence="3" id="KW-0378">Hydrolase</keyword>
<proteinExistence type="inferred from homology"/>
<protein>
    <recommendedName>
        <fullName evidence="4">Ubiquitin-like protease family profile domain-containing protein</fullName>
    </recommendedName>
</protein>
<reference evidence="5 6" key="1">
    <citation type="submission" date="2022-01" db="EMBL/GenBank/DDBJ databases">
        <authorList>
            <person name="Xiong W."/>
            <person name="Schranz E."/>
        </authorList>
    </citation>
    <scope>NUCLEOTIDE SEQUENCE [LARGE SCALE GENOMIC DNA]</scope>
</reference>
<organism evidence="5 6">
    <name type="scientific">Lactuca virosa</name>
    <dbReference type="NCBI Taxonomy" id="75947"/>
    <lineage>
        <taxon>Eukaryota</taxon>
        <taxon>Viridiplantae</taxon>
        <taxon>Streptophyta</taxon>
        <taxon>Embryophyta</taxon>
        <taxon>Tracheophyta</taxon>
        <taxon>Spermatophyta</taxon>
        <taxon>Magnoliopsida</taxon>
        <taxon>eudicotyledons</taxon>
        <taxon>Gunneridae</taxon>
        <taxon>Pentapetalae</taxon>
        <taxon>asterids</taxon>
        <taxon>campanulids</taxon>
        <taxon>Asterales</taxon>
        <taxon>Asteraceae</taxon>
        <taxon>Cichorioideae</taxon>
        <taxon>Cichorieae</taxon>
        <taxon>Lactucinae</taxon>
        <taxon>Lactuca</taxon>
    </lineage>
</organism>
<accession>A0AAU9MX30</accession>
<dbReference type="InterPro" id="IPR004242">
    <property type="entry name" value="Transposase_21"/>
</dbReference>
<dbReference type="AlphaFoldDB" id="A0AAU9MX30"/>
<dbReference type="InterPro" id="IPR003653">
    <property type="entry name" value="Peptidase_C48_C"/>
</dbReference>
<keyword evidence="2" id="KW-0645">Protease</keyword>
<evidence type="ECO:0000256" key="2">
    <source>
        <dbReference type="ARBA" id="ARBA00022670"/>
    </source>
</evidence>
<dbReference type="Gene3D" id="3.40.395.10">
    <property type="entry name" value="Adenoviral Proteinase, Chain A"/>
    <property type="match status" value="1"/>
</dbReference>
<dbReference type="Pfam" id="PF02902">
    <property type="entry name" value="Peptidase_C48"/>
    <property type="match status" value="1"/>
</dbReference>
<keyword evidence="6" id="KW-1185">Reference proteome</keyword>
<evidence type="ECO:0000259" key="4">
    <source>
        <dbReference type="PROSITE" id="PS50600"/>
    </source>
</evidence>
<dbReference type="PANTHER" id="PTHR33018:SF31">
    <property type="entry name" value="TRANSPOSASE, PTTA_EN_SPM, PLANT"/>
    <property type="match status" value="1"/>
</dbReference>
<dbReference type="GO" id="GO:0006508">
    <property type="term" value="P:proteolysis"/>
    <property type="evidence" value="ECO:0007669"/>
    <property type="project" value="UniProtKB-KW"/>
</dbReference>
<dbReference type="Pfam" id="PF02992">
    <property type="entry name" value="Transposase_21"/>
    <property type="match status" value="1"/>
</dbReference>
<evidence type="ECO:0000313" key="5">
    <source>
        <dbReference type="EMBL" id="CAH1431187.1"/>
    </source>
</evidence>
<gene>
    <name evidence="5" type="ORF">LVIROSA_LOCUS17914</name>
</gene>
<dbReference type="PANTHER" id="PTHR33018">
    <property type="entry name" value="OS10G0338966 PROTEIN-RELATED"/>
    <property type="match status" value="1"/>
</dbReference>
<name>A0AAU9MX30_9ASTR</name>
<dbReference type="InterPro" id="IPR038765">
    <property type="entry name" value="Papain-like_cys_pep_sf"/>
</dbReference>
<feature type="domain" description="Ubiquitin-like protease family profile" evidence="4">
    <location>
        <begin position="1"/>
        <end position="219"/>
    </location>
</feature>
<evidence type="ECO:0000256" key="1">
    <source>
        <dbReference type="ARBA" id="ARBA00005234"/>
    </source>
</evidence>
<dbReference type="PROSITE" id="PS50600">
    <property type="entry name" value="ULP_PROTEASE"/>
    <property type="match status" value="1"/>
</dbReference>
<sequence>MFSSQQIPQALTWHAQGRFNNGKLTHPRDTASWKLVDSSWKEFGQEKENLRLALFVDGYYSCPICSKNTCSQWLPKPKKVLFNKIKYGPPERDHGICFMNSVVISPSTRKGKSKNIDVASRGVSDRLSTRKDNDIIILPYNPGRHWVLVVLDMKLDTCYYLDSLGSGNFNMQLKQIIDSSMVLYATQSGSNKRIKLNWCPVQARSTECGYYMLKFMKEIVEEGIEVLVKDNVRR</sequence>
<dbReference type="SUPFAM" id="SSF54001">
    <property type="entry name" value="Cysteine proteinases"/>
    <property type="match status" value="1"/>
</dbReference>
<dbReference type="Proteomes" id="UP001157418">
    <property type="component" value="Unassembled WGS sequence"/>
</dbReference>
<comment type="similarity">
    <text evidence="1">Belongs to the peptidase C48 family.</text>
</comment>